<evidence type="ECO:0000256" key="11">
    <source>
        <dbReference type="ARBA" id="ARBA00057369"/>
    </source>
</evidence>
<dbReference type="FunFam" id="3.40.50.300:FF:000425">
    <property type="entry name" value="Probable ABC transporter, ATP-binding subunit"/>
    <property type="match status" value="1"/>
</dbReference>
<dbReference type="InterPro" id="IPR053428">
    <property type="entry name" value="Molybdate/tungstate_ABC-ATPase"/>
</dbReference>
<dbReference type="PROSITE" id="PS51866">
    <property type="entry name" value="MOP"/>
    <property type="match status" value="1"/>
</dbReference>
<evidence type="ECO:0000256" key="3">
    <source>
        <dbReference type="ARBA" id="ARBA00022505"/>
    </source>
</evidence>
<dbReference type="AlphaFoldDB" id="A0A9E5A4R0"/>
<reference evidence="15" key="1">
    <citation type="submission" date="2022-12" db="EMBL/GenBank/DDBJ databases">
        <title>Reclassification of two methanogenic archaea species isolated from the Kolyma lowland permafrost.</title>
        <authorList>
            <person name="Trubitsyn V.E."/>
            <person name="Rivkina E.M."/>
            <person name="Shcherbakova V.A."/>
        </authorList>
    </citation>
    <scope>NUCLEOTIDE SEQUENCE</scope>
    <source>
        <strain evidence="14">M2</strain>
        <strain evidence="15">MK4</strain>
    </source>
</reference>
<dbReference type="SMART" id="SM00382">
    <property type="entry name" value="AAA"/>
    <property type="match status" value="1"/>
</dbReference>
<organism evidence="15">
    <name type="scientific">Methanobacterium veterum</name>
    <dbReference type="NCBI Taxonomy" id="408577"/>
    <lineage>
        <taxon>Archaea</taxon>
        <taxon>Methanobacteriati</taxon>
        <taxon>Methanobacteriota</taxon>
        <taxon>Methanomada group</taxon>
        <taxon>Methanobacteria</taxon>
        <taxon>Methanobacteriales</taxon>
        <taxon>Methanobacteriaceae</taxon>
        <taxon>Methanobacterium</taxon>
    </lineage>
</organism>
<evidence type="ECO:0000256" key="7">
    <source>
        <dbReference type="ARBA" id="ARBA00038781"/>
    </source>
</evidence>
<dbReference type="InterPro" id="IPR004606">
    <property type="entry name" value="Mop_domain"/>
</dbReference>
<comment type="caution">
    <text evidence="15">The sequence shown here is derived from an EMBL/GenBank/DDBJ whole genome shotgun (WGS) entry which is preliminary data.</text>
</comment>
<keyword evidence="5 15" id="KW-0067">ATP-binding</keyword>
<dbReference type="Gene3D" id="3.40.50.300">
    <property type="entry name" value="P-loop containing nucleotide triphosphate hydrolases"/>
    <property type="match status" value="1"/>
</dbReference>
<comment type="function">
    <text evidence="11">Part of the ABC transporter complex WtpABC involved in molybdate/tungstate import. Responsible for energy coupling to the transport system.</text>
</comment>
<dbReference type="RefSeq" id="WP_048081400.1">
    <property type="nucleotide sequence ID" value="NZ_JAPVER010000020.1"/>
</dbReference>
<evidence type="ECO:0000256" key="6">
    <source>
        <dbReference type="ARBA" id="ARBA00038307"/>
    </source>
</evidence>
<dbReference type="Proteomes" id="UP001074446">
    <property type="component" value="Unassembled WGS sequence"/>
</dbReference>
<evidence type="ECO:0000256" key="10">
    <source>
        <dbReference type="ARBA" id="ARBA00047936"/>
    </source>
</evidence>
<keyword evidence="2" id="KW-0813">Transport</keyword>
<dbReference type="PANTHER" id="PTHR42781:SF4">
    <property type="entry name" value="SPERMIDINE_PUTRESCINE IMPORT ATP-BINDING PROTEIN POTA"/>
    <property type="match status" value="1"/>
</dbReference>
<dbReference type="SUPFAM" id="SSF50331">
    <property type="entry name" value="MOP-like"/>
    <property type="match status" value="1"/>
</dbReference>
<dbReference type="GO" id="GO:0005524">
    <property type="term" value="F:ATP binding"/>
    <property type="evidence" value="ECO:0007669"/>
    <property type="project" value="UniProtKB-KW"/>
</dbReference>
<keyword evidence="3" id="KW-0500">Molybdenum</keyword>
<evidence type="ECO:0000256" key="8">
    <source>
        <dbReference type="ARBA" id="ARBA00039025"/>
    </source>
</evidence>
<evidence type="ECO:0000313" key="16">
    <source>
        <dbReference type="Proteomes" id="UP001068021"/>
    </source>
</evidence>
<comment type="subunit">
    <text evidence="7">The complex is composed of two ATP-binding proteins (WtpC), two transmembrane proteins (WtpB) and a solute-binding protein (WtpA).</text>
</comment>
<evidence type="ECO:0000256" key="9">
    <source>
        <dbReference type="ARBA" id="ARBA00041133"/>
    </source>
</evidence>
<keyword evidence="16" id="KW-1185">Reference proteome</keyword>
<feature type="domain" description="ABC transporter" evidence="12">
    <location>
        <begin position="2"/>
        <end position="231"/>
    </location>
</feature>
<dbReference type="SUPFAM" id="SSF52540">
    <property type="entry name" value="P-loop containing nucleoside triphosphate hydrolases"/>
    <property type="match status" value="1"/>
</dbReference>
<dbReference type="InterPro" id="IPR050093">
    <property type="entry name" value="ABC_SmlMolc_Importer"/>
</dbReference>
<dbReference type="InterPro" id="IPR003439">
    <property type="entry name" value="ABC_transporter-like_ATP-bd"/>
</dbReference>
<dbReference type="CDD" id="cd03299">
    <property type="entry name" value="ABC_ModC_like"/>
    <property type="match status" value="1"/>
</dbReference>
<evidence type="ECO:0000256" key="2">
    <source>
        <dbReference type="ARBA" id="ARBA00022448"/>
    </source>
</evidence>
<evidence type="ECO:0000313" key="14">
    <source>
        <dbReference type="EMBL" id="MCZ3365350.1"/>
    </source>
</evidence>
<comment type="similarity">
    <text evidence="6">Belongs to the ABC transporter superfamily. Sulfate/tungstate importer (TC 3.A.1.6) family.</text>
</comment>
<dbReference type="Pfam" id="PF00005">
    <property type="entry name" value="ABC_tran"/>
    <property type="match status" value="1"/>
</dbReference>
<dbReference type="Pfam" id="PF03459">
    <property type="entry name" value="TOBE"/>
    <property type="match status" value="1"/>
</dbReference>
<dbReference type="InterPro" id="IPR027417">
    <property type="entry name" value="P-loop_NTPase"/>
</dbReference>
<evidence type="ECO:0000256" key="5">
    <source>
        <dbReference type="ARBA" id="ARBA00022840"/>
    </source>
</evidence>
<proteinExistence type="inferred from homology"/>
<dbReference type="InterPro" id="IPR003593">
    <property type="entry name" value="AAA+_ATPase"/>
</dbReference>
<name>A0A9E5A4R0_9EURY</name>
<dbReference type="GO" id="GO:1901238">
    <property type="term" value="F:ABC-type tungstate transporter activity"/>
    <property type="evidence" value="ECO:0007669"/>
    <property type="project" value="UniProtKB-EC"/>
</dbReference>
<dbReference type="Proteomes" id="UP001068021">
    <property type="component" value="Unassembled WGS sequence"/>
</dbReference>
<accession>A0A9E5A4R0</accession>
<dbReference type="InterPro" id="IPR008995">
    <property type="entry name" value="Mo/tungstate-bd_C_term_dom"/>
</dbReference>
<evidence type="ECO:0000256" key="4">
    <source>
        <dbReference type="ARBA" id="ARBA00022741"/>
    </source>
</evidence>
<evidence type="ECO:0000259" key="12">
    <source>
        <dbReference type="PROSITE" id="PS50893"/>
    </source>
</evidence>
<dbReference type="InterPro" id="IPR005116">
    <property type="entry name" value="Transp-assoc_OB_typ1"/>
</dbReference>
<dbReference type="NCBIfam" id="NF040840">
    <property type="entry name" value="tungstate_WtpC"/>
    <property type="match status" value="1"/>
</dbReference>
<dbReference type="PROSITE" id="PS50893">
    <property type="entry name" value="ABC_TRANSPORTER_2"/>
    <property type="match status" value="1"/>
</dbReference>
<protein>
    <recommendedName>
        <fullName evidence="9">Molybdate/tungstate import ATP-binding protein WtpC</fullName>
        <ecNumber evidence="8">7.3.2.6</ecNumber>
    </recommendedName>
</protein>
<keyword evidence="4" id="KW-0547">Nucleotide-binding</keyword>
<dbReference type="GO" id="GO:0015689">
    <property type="term" value="P:molybdate ion transport"/>
    <property type="evidence" value="ECO:0007669"/>
    <property type="project" value="InterPro"/>
</dbReference>
<dbReference type="PANTHER" id="PTHR42781">
    <property type="entry name" value="SPERMIDINE/PUTRESCINE IMPORT ATP-BINDING PROTEIN POTA"/>
    <property type="match status" value="1"/>
</dbReference>
<evidence type="ECO:0000259" key="13">
    <source>
        <dbReference type="PROSITE" id="PS51866"/>
    </source>
</evidence>
<dbReference type="EMBL" id="JAPVER010000020">
    <property type="protein sequence ID" value="MCZ3365350.1"/>
    <property type="molecule type" value="Genomic_DNA"/>
</dbReference>
<gene>
    <name evidence="15" type="primary">wtpC</name>
    <name evidence="15" type="ORF">O3H35_10700</name>
    <name evidence="14" type="ORF">O3H54_05600</name>
</gene>
<dbReference type="GO" id="GO:0016887">
    <property type="term" value="F:ATP hydrolysis activity"/>
    <property type="evidence" value="ECO:0007669"/>
    <property type="project" value="InterPro"/>
</dbReference>
<evidence type="ECO:0000313" key="15">
    <source>
        <dbReference type="EMBL" id="MCZ3373101.1"/>
    </source>
</evidence>
<comment type="catalytic activity">
    <reaction evidence="10">
        <text>tungstate(in) + ATP + H2O = tungstate(out) + ADP + phosphate + H(+)</text>
        <dbReference type="Rhea" id="RHEA:35027"/>
        <dbReference type="ChEBI" id="CHEBI:15377"/>
        <dbReference type="ChEBI" id="CHEBI:15378"/>
        <dbReference type="ChEBI" id="CHEBI:30616"/>
        <dbReference type="ChEBI" id="CHEBI:43474"/>
        <dbReference type="ChEBI" id="CHEBI:46502"/>
        <dbReference type="ChEBI" id="CHEBI:456216"/>
        <dbReference type="EC" id="7.3.2.6"/>
    </reaction>
</comment>
<dbReference type="EMBL" id="JAPVES010000030">
    <property type="protein sequence ID" value="MCZ3373101.1"/>
    <property type="molecule type" value="Genomic_DNA"/>
</dbReference>
<evidence type="ECO:0000256" key="1">
    <source>
        <dbReference type="ARBA" id="ARBA00004202"/>
    </source>
</evidence>
<sequence>MIRIENLSNDWKEFKINNINLQVEDSEYFIILGPSGSGKTMLLELIAGMWPLDSGKIYMDNKDITTLPPEKRGIGFVYQNYMLFPHKTVFENIAFGLKVRKVRDEEIKTRVKEMMDLLKISHLADRLPRTLSGGEQQRTALARALIIYPKILLMDEPLSALDRKTRDELMQELKEIHRKFDVTLVHVTHNFDEALMLADRIAIMRNGEISQVGTSTEIFRHPADKFVADFVGAENIIEGTAKKDGERLTIIDTGNISIYSTEQKQGHVHITVRPEDIILSTQKVETSARNVFKGSIRGIVDTGALIKLTIDVGEPLVVFLTRQSFLDMELNIGKSVWTYFKATAVHVF</sequence>
<dbReference type="EC" id="7.3.2.6" evidence="8"/>
<dbReference type="Gene3D" id="2.40.50.100">
    <property type="match status" value="1"/>
</dbReference>
<feature type="domain" description="Mop" evidence="13">
    <location>
        <begin position="285"/>
        <end position="348"/>
    </location>
</feature>
<dbReference type="GO" id="GO:0005886">
    <property type="term" value="C:plasma membrane"/>
    <property type="evidence" value="ECO:0007669"/>
    <property type="project" value="UniProtKB-SubCell"/>
</dbReference>
<comment type="subcellular location">
    <subcellularLocation>
        <location evidence="1">Cell membrane</location>
        <topology evidence="1">Peripheral membrane protein</topology>
    </subcellularLocation>
</comment>